<dbReference type="AlphaFoldDB" id="A0A168KQL1"/>
<dbReference type="Proteomes" id="UP000077355">
    <property type="component" value="Unassembled WGS sequence"/>
</dbReference>
<dbReference type="InterPro" id="IPR016181">
    <property type="entry name" value="Acyl_CoA_acyltransferase"/>
</dbReference>
<dbReference type="GO" id="GO:0016747">
    <property type="term" value="F:acyltransferase activity, transferring groups other than amino-acyl groups"/>
    <property type="evidence" value="ECO:0007669"/>
    <property type="project" value="InterPro"/>
</dbReference>
<accession>A0A168KQL1</accession>
<dbReference type="Pfam" id="PF00583">
    <property type="entry name" value="Acetyltransf_1"/>
    <property type="match status" value="1"/>
</dbReference>
<dbReference type="SUPFAM" id="SSF55729">
    <property type="entry name" value="Acyl-CoA N-acyltransferases (Nat)"/>
    <property type="match status" value="1"/>
</dbReference>
<keyword evidence="3" id="KW-1185">Reference proteome</keyword>
<dbReference type="OrthoDB" id="2858212at2"/>
<evidence type="ECO:0000259" key="1">
    <source>
        <dbReference type="PROSITE" id="PS51186"/>
    </source>
</evidence>
<protein>
    <recommendedName>
        <fullName evidence="1">N-acetyltransferase domain-containing protein</fullName>
    </recommendedName>
</protein>
<evidence type="ECO:0000313" key="3">
    <source>
        <dbReference type="Proteomes" id="UP000077355"/>
    </source>
</evidence>
<dbReference type="RefSeq" id="WP_068652328.1">
    <property type="nucleotide sequence ID" value="NZ_CP043611.1"/>
</dbReference>
<dbReference type="Gene3D" id="3.40.630.30">
    <property type="match status" value="1"/>
</dbReference>
<dbReference type="CDD" id="cd04301">
    <property type="entry name" value="NAT_SF"/>
    <property type="match status" value="1"/>
</dbReference>
<dbReference type="InterPro" id="IPR000182">
    <property type="entry name" value="GNAT_dom"/>
</dbReference>
<gene>
    <name evidence="2" type="ORF">PBAT_20270</name>
</gene>
<sequence>MELIQWSGEQDTYNLSDEIYLQKADKTEWGIFCSVYYSSEYNGFFKEDVYDFHLQREPFWIYKGDNKVGGVVIAPNILYFLFFIPPFNDEGRVLDLLKGALIKWSDPLKPIHVYEILQNQVDLFARAGFWPDEFRCRWMQRPTEVFAFEWDDSFIVSEPQIQAENNDKVLKNNNELGQFFYESYIGGISAVRREQESLDFYISWISSFPYQTNDILTDASSLVYDKETNKLVGACLISLEGDFPAIFNIAVLPGFNGKGIATKMLKKALNRLKGHYPVLRLYVLQGNAAESVYYKLGFMPGPLEIQKFNLPHKQS</sequence>
<feature type="domain" description="N-acetyltransferase" evidence="1">
    <location>
        <begin position="189"/>
        <end position="315"/>
    </location>
</feature>
<organism evidence="2 3">
    <name type="scientific">Paenibacillus antarcticus</name>
    <dbReference type="NCBI Taxonomy" id="253703"/>
    <lineage>
        <taxon>Bacteria</taxon>
        <taxon>Bacillati</taxon>
        <taxon>Bacillota</taxon>
        <taxon>Bacilli</taxon>
        <taxon>Bacillales</taxon>
        <taxon>Paenibacillaceae</taxon>
        <taxon>Paenibacillus</taxon>
    </lineage>
</organism>
<name>A0A168KQL1_9BACL</name>
<proteinExistence type="predicted"/>
<comment type="caution">
    <text evidence="2">The sequence shown here is derived from an EMBL/GenBank/DDBJ whole genome shotgun (WGS) entry which is preliminary data.</text>
</comment>
<dbReference type="PROSITE" id="PS51186">
    <property type="entry name" value="GNAT"/>
    <property type="match status" value="1"/>
</dbReference>
<reference evidence="2 3" key="1">
    <citation type="submission" date="2016-03" db="EMBL/GenBank/DDBJ databases">
        <title>Draft genome sequence of Paenibacillus antarcticus CECT 5836.</title>
        <authorList>
            <person name="Shin S.-K."/>
            <person name="Yi H."/>
        </authorList>
    </citation>
    <scope>NUCLEOTIDE SEQUENCE [LARGE SCALE GENOMIC DNA]</scope>
    <source>
        <strain evidence="2 3">CECT 5836</strain>
    </source>
</reference>
<dbReference type="EMBL" id="LVJI01000036">
    <property type="protein sequence ID" value="OAB42337.1"/>
    <property type="molecule type" value="Genomic_DNA"/>
</dbReference>
<evidence type="ECO:0000313" key="2">
    <source>
        <dbReference type="EMBL" id="OAB42337.1"/>
    </source>
</evidence>